<evidence type="ECO:0000313" key="4">
    <source>
        <dbReference type="Proteomes" id="UP001597110"/>
    </source>
</evidence>
<evidence type="ECO:0000313" key="3">
    <source>
        <dbReference type="EMBL" id="MFD0725459.1"/>
    </source>
</evidence>
<dbReference type="InterPro" id="IPR046519">
    <property type="entry name" value="X-Tfes_XVIPCD"/>
</dbReference>
<feature type="region of interest" description="Disordered" evidence="1">
    <location>
        <begin position="706"/>
        <end position="729"/>
    </location>
</feature>
<organism evidence="3 4">
    <name type="scientific">Lysobacter brunescens</name>
    <dbReference type="NCBI Taxonomy" id="262323"/>
    <lineage>
        <taxon>Bacteria</taxon>
        <taxon>Pseudomonadati</taxon>
        <taxon>Pseudomonadota</taxon>
        <taxon>Gammaproteobacteria</taxon>
        <taxon>Lysobacterales</taxon>
        <taxon>Lysobacteraceae</taxon>
        <taxon>Lysobacter</taxon>
    </lineage>
</organism>
<dbReference type="Pfam" id="PF20410">
    <property type="entry name" value="X-Tfes_XVIPCD"/>
    <property type="match status" value="1"/>
</dbReference>
<protein>
    <submittedName>
        <fullName evidence="3">XVIPCD domain-containing protein</fullName>
    </submittedName>
</protein>
<gene>
    <name evidence="3" type="ORF">ACFQ0E_07580</name>
</gene>
<keyword evidence="4" id="KW-1185">Reference proteome</keyword>
<proteinExistence type="predicted"/>
<evidence type="ECO:0000259" key="2">
    <source>
        <dbReference type="Pfam" id="PF20410"/>
    </source>
</evidence>
<name>A0ABW2YAB2_9GAMM</name>
<reference evidence="4" key="1">
    <citation type="journal article" date="2019" name="Int. J. Syst. Evol. Microbiol.">
        <title>The Global Catalogue of Microorganisms (GCM) 10K type strain sequencing project: providing services to taxonomists for standard genome sequencing and annotation.</title>
        <authorList>
            <consortium name="The Broad Institute Genomics Platform"/>
            <consortium name="The Broad Institute Genome Sequencing Center for Infectious Disease"/>
            <person name="Wu L."/>
            <person name="Ma J."/>
        </authorList>
    </citation>
    <scope>NUCLEOTIDE SEQUENCE [LARGE SCALE GENOMIC DNA]</scope>
    <source>
        <strain evidence="4">CCUG 55585</strain>
    </source>
</reference>
<comment type="caution">
    <text evidence="3">The sequence shown here is derived from an EMBL/GenBank/DDBJ whole genome shotgun (WGS) entry which is preliminary data.</text>
</comment>
<dbReference type="RefSeq" id="WP_386823079.1">
    <property type="nucleotide sequence ID" value="NZ_JBHTIF010000001.1"/>
</dbReference>
<accession>A0ABW2YAB2</accession>
<sequence length="729" mass="76674">MPDPKTESPATGEVPSPPGDPLIGVSTRWRGGLLDANAWRLSPSSYRLDLDNRFDESNRLGTHLDLSTDSGLAIDRYGLSGRFGFGQSAVLNADWLRTREGQIYGADGAFKLGSDGNGTAAFRVDEPAGTSIFNTKLKFDDATQLNADWLRTREGQIYGADGAFKLGKDGNGTAAFRVDEPAGTSTFNTKLKFDDATQLNADWLRTREGQVYGADGAFRLGKDGNGTAAFRVDEPAGTSTFNTKLKFDDATQLNADWLRTREGQVYGADGAFRLGKDGNGTAAFRVDEPAGTSTFNTKLKFDDATQLNADWLRTREGQIYGADGAFKLGKDGSGSAAFRVDEPAGTSMFNTKLRFSEGYSLNADYTGSRLGAIYGADTAFKLGKGEGTGAFRVDEPAGTASMDARLRFDNGDRVSFDLDKGRNGAVIGADAAFGFGRGASGQFGLRIDQPAGTAEYRLGAEFANGDKLRAGLGTGPQGASLNLGGNLGFANGAGALALDGTFGPKTSFGAGVDYRNPHMALGGQVRFDNNSGPLRMSEFGATFRTVDNPRHQFSLEAGYRPEARDAFVKVGWTFTFGGGSRPSKPIESMPAPAPALRELPSPIEAVPARTPLPATEQALHDAALAGVRRLNAGGAGLPVEETAASLAVLAKQQGLRGIGYVELGAPMAGGRQNVFIGEGDPGDPAGRRAFMARDLAVATPAQDSLSRLAAQTGGESLDAATPARRPVIP</sequence>
<feature type="domain" description="X-Tfes XVIPCD" evidence="2">
    <location>
        <begin position="616"/>
        <end position="709"/>
    </location>
</feature>
<evidence type="ECO:0000256" key="1">
    <source>
        <dbReference type="SAM" id="MobiDB-lite"/>
    </source>
</evidence>
<feature type="region of interest" description="Disordered" evidence="1">
    <location>
        <begin position="1"/>
        <end position="21"/>
    </location>
</feature>
<dbReference type="Proteomes" id="UP001597110">
    <property type="component" value="Unassembled WGS sequence"/>
</dbReference>
<dbReference type="EMBL" id="JBHTIF010000001">
    <property type="protein sequence ID" value="MFD0725459.1"/>
    <property type="molecule type" value="Genomic_DNA"/>
</dbReference>